<comment type="caution">
    <text evidence="2">The sequence shown here is derived from an EMBL/GenBank/DDBJ whole genome shotgun (WGS) entry which is preliminary data.</text>
</comment>
<reference evidence="2" key="1">
    <citation type="submission" date="2020-05" db="EMBL/GenBank/DDBJ databases">
        <title>Mycena genomes resolve the evolution of fungal bioluminescence.</title>
        <authorList>
            <person name="Tsai I.J."/>
        </authorList>
    </citation>
    <scope>NUCLEOTIDE SEQUENCE</scope>
    <source>
        <strain evidence="2">160909Yilan</strain>
    </source>
</reference>
<gene>
    <name evidence="2" type="ORF">MSAN_01374700</name>
</gene>
<name>A0A8H7D0W3_9AGAR</name>
<keyword evidence="3" id="KW-1185">Reference proteome</keyword>
<dbReference type="Proteomes" id="UP000623467">
    <property type="component" value="Unassembled WGS sequence"/>
</dbReference>
<dbReference type="EMBL" id="JACAZH010000011">
    <property type="protein sequence ID" value="KAF7354613.1"/>
    <property type="molecule type" value="Genomic_DNA"/>
</dbReference>
<evidence type="ECO:0000313" key="3">
    <source>
        <dbReference type="Proteomes" id="UP000623467"/>
    </source>
</evidence>
<accession>A0A8H7D0W3</accession>
<proteinExistence type="predicted"/>
<dbReference type="OrthoDB" id="3067611at2759"/>
<organism evidence="2 3">
    <name type="scientific">Mycena sanguinolenta</name>
    <dbReference type="NCBI Taxonomy" id="230812"/>
    <lineage>
        <taxon>Eukaryota</taxon>
        <taxon>Fungi</taxon>
        <taxon>Dikarya</taxon>
        <taxon>Basidiomycota</taxon>
        <taxon>Agaricomycotina</taxon>
        <taxon>Agaricomycetes</taxon>
        <taxon>Agaricomycetidae</taxon>
        <taxon>Agaricales</taxon>
        <taxon>Marasmiineae</taxon>
        <taxon>Mycenaceae</taxon>
        <taxon>Mycena</taxon>
    </lineage>
</organism>
<feature type="region of interest" description="Disordered" evidence="1">
    <location>
        <begin position="234"/>
        <end position="258"/>
    </location>
</feature>
<evidence type="ECO:0000313" key="2">
    <source>
        <dbReference type="EMBL" id="KAF7354613.1"/>
    </source>
</evidence>
<evidence type="ECO:0000256" key="1">
    <source>
        <dbReference type="SAM" id="MobiDB-lite"/>
    </source>
</evidence>
<dbReference type="AlphaFoldDB" id="A0A8H7D0W3"/>
<protein>
    <submittedName>
        <fullName evidence="2">Uncharacterized protein</fullName>
    </submittedName>
</protein>
<sequence length="375" mass="42280">MDVDLPLHPCYRKPDPSSRLKPNVTFCMKYIRMARDTFPGRYPYLLPSVERLENDRFLHVPYFEFHGPGSPPADIGTPGDVYIDITRGVQALYARSEEDWSRWTPCAPMEQLLCHPHFIEGNLERYLNIDLKKGTEWVCRRTILRRQQGLREANILKSSHASSAQAGWDLASTIIESYLARTTGGSAASAADPAHDATEADSDLFASDSEEISSSESDSDEGFYPTKAARLAASSGSAGAALPSKRKAPPSPRYQHPTPDLEIQHLEKELAALQADKDLQRLRRRKRELMGSFSTPRGFRVSTEVLQTLETDYNKYHRVDSSVTPSEAKQLLPDLKCAVDQAQEKLLGLKTNRIEAEKHLWERVRLCDVIRQTLQ</sequence>